<organism evidence="2 3">
    <name type="scientific">Streptomyces radiopugnans</name>
    <dbReference type="NCBI Taxonomy" id="403935"/>
    <lineage>
        <taxon>Bacteria</taxon>
        <taxon>Bacillati</taxon>
        <taxon>Actinomycetota</taxon>
        <taxon>Actinomycetes</taxon>
        <taxon>Kitasatosporales</taxon>
        <taxon>Streptomycetaceae</taxon>
        <taxon>Streptomyces</taxon>
    </lineage>
</organism>
<accession>A0A1H9KJT0</accession>
<dbReference type="EMBL" id="FOET01000025">
    <property type="protein sequence ID" value="SEQ99358.1"/>
    <property type="molecule type" value="Genomic_DNA"/>
</dbReference>
<proteinExistence type="predicted"/>
<dbReference type="AlphaFoldDB" id="A0A1H9KJT0"/>
<protein>
    <submittedName>
        <fullName evidence="2">Uncharacterized protein</fullName>
    </submittedName>
</protein>
<reference evidence="2 3" key="1">
    <citation type="submission" date="2016-10" db="EMBL/GenBank/DDBJ databases">
        <authorList>
            <person name="de Groot N.N."/>
        </authorList>
    </citation>
    <scope>NUCLEOTIDE SEQUENCE [LARGE SCALE GENOMIC DNA]</scope>
    <source>
        <strain evidence="2 3">CGMCC 4.3519</strain>
    </source>
</reference>
<dbReference type="Proteomes" id="UP000199055">
    <property type="component" value="Unassembled WGS sequence"/>
</dbReference>
<evidence type="ECO:0000256" key="1">
    <source>
        <dbReference type="SAM" id="MobiDB-lite"/>
    </source>
</evidence>
<dbReference type="RefSeq" id="WP_093663318.1">
    <property type="nucleotide sequence ID" value="NZ_FOET01000025.1"/>
</dbReference>
<sequence>MPRAVPAVTDAEARLHPADRLRRSLVPAQRPALFLECSVPVVDWRDSRYWSPLAAPCGHCGRSTNLRDDSGRPTHKVCHEKTVAPDTV</sequence>
<gene>
    <name evidence="2" type="ORF">SAMN05216481_1253</name>
</gene>
<keyword evidence="3" id="KW-1185">Reference proteome</keyword>
<evidence type="ECO:0000313" key="2">
    <source>
        <dbReference type="EMBL" id="SEQ99358.1"/>
    </source>
</evidence>
<feature type="region of interest" description="Disordered" evidence="1">
    <location>
        <begin position="68"/>
        <end position="88"/>
    </location>
</feature>
<name>A0A1H9KJT0_9ACTN</name>
<evidence type="ECO:0000313" key="3">
    <source>
        <dbReference type="Proteomes" id="UP000199055"/>
    </source>
</evidence>